<keyword evidence="3 5" id="KW-0418">Kinase</keyword>
<dbReference type="InterPro" id="IPR043129">
    <property type="entry name" value="ATPase_NBD"/>
</dbReference>
<sequence>MEKPLDLTLVIDIGKSNAKLLLIDAQGAVVERHSRANASVTSPLGYPALDVQGLQDWMQATLRASANARRCGHVIASTHGAALVALDEKALAWAPLDYEFEALALEGAAHTAFAAANNFCKTLSPELPAGLNAARQLHWLQVTHPEAWRSTRTLMPYAQYWAWLLCGVASSEVSSLGCHTHLWNPQAGSYSSLAVARGWAALFAPLRRAWEVLGPVGAARAAAWGLPADCQVHVGVHDSNACLARYIAGHQGTATPTTHAAAGQAPAAEALTLVSSGTWTVLMAPGAPSQALRAENDMLGNVDVTGRMTPTARFMGGREFAALLDGASPGAATPQSAQAILDTATLAVPAFSQHGGPFAPRAGYVVRDGKHLQGPLSQHLDDAQRAALAALYCAQITAWLTGQLWNAPDTITAQGRVIVEGPLASNPVYMQLLQALLPQTTCYASSDAVEGTARGAWMLAHWGAGTPGVELQRIASTAFPGLREYHQRWRAEVSAQTPHR</sequence>
<dbReference type="InterPro" id="IPR049382">
    <property type="entry name" value="FGGY_C_2"/>
</dbReference>
<organism evidence="5 6">
    <name type="scientific">Rhodoferax lacus</name>
    <dbReference type="NCBI Taxonomy" id="2184758"/>
    <lineage>
        <taxon>Bacteria</taxon>
        <taxon>Pseudomonadati</taxon>
        <taxon>Pseudomonadota</taxon>
        <taxon>Betaproteobacteria</taxon>
        <taxon>Burkholderiales</taxon>
        <taxon>Comamonadaceae</taxon>
        <taxon>Rhodoferax</taxon>
    </lineage>
</organism>
<dbReference type="GO" id="GO:0016301">
    <property type="term" value="F:kinase activity"/>
    <property type="evidence" value="ECO:0007669"/>
    <property type="project" value="UniProtKB-KW"/>
</dbReference>
<dbReference type="EMBL" id="QFZK01000012">
    <property type="protein sequence ID" value="RFO95760.1"/>
    <property type="molecule type" value="Genomic_DNA"/>
</dbReference>
<dbReference type="Proteomes" id="UP000260665">
    <property type="component" value="Unassembled WGS sequence"/>
</dbReference>
<evidence type="ECO:0000256" key="1">
    <source>
        <dbReference type="ARBA" id="ARBA00009156"/>
    </source>
</evidence>
<evidence type="ECO:0000313" key="6">
    <source>
        <dbReference type="Proteomes" id="UP000260665"/>
    </source>
</evidence>
<dbReference type="CDD" id="cd07772">
    <property type="entry name" value="ASKHA_NBD_FGGY_NaCK-like"/>
    <property type="match status" value="1"/>
</dbReference>
<keyword evidence="6" id="KW-1185">Reference proteome</keyword>
<accession>A0A3E1RAT0</accession>
<dbReference type="SUPFAM" id="SSF53067">
    <property type="entry name" value="Actin-like ATPase domain"/>
    <property type="match status" value="2"/>
</dbReference>
<name>A0A3E1RAT0_9BURK</name>
<feature type="domain" description="Carbohydrate kinase FGGY C-terminal" evidence="4">
    <location>
        <begin position="270"/>
        <end position="463"/>
    </location>
</feature>
<dbReference type="Pfam" id="PF21546">
    <property type="entry name" value="FGGY_C_2"/>
    <property type="match status" value="1"/>
</dbReference>
<reference evidence="5 6" key="1">
    <citation type="submission" date="2018-05" db="EMBL/GenBank/DDBJ databases">
        <title>Rhodoferax soyangensis sp.nov., isolated from an oligotrophic freshwater lake.</title>
        <authorList>
            <person name="Park M."/>
        </authorList>
    </citation>
    <scope>NUCLEOTIDE SEQUENCE [LARGE SCALE GENOMIC DNA]</scope>
    <source>
        <strain evidence="5 6">IMCC26218</strain>
    </source>
</reference>
<protein>
    <submittedName>
        <fullName evidence="5">L-fuculose kinase</fullName>
    </submittedName>
</protein>
<comment type="caution">
    <text evidence="5">The sequence shown here is derived from an EMBL/GenBank/DDBJ whole genome shotgun (WGS) entry which is preliminary data.</text>
</comment>
<gene>
    <name evidence="5" type="ORF">DIC66_16350</name>
</gene>
<evidence type="ECO:0000256" key="3">
    <source>
        <dbReference type="ARBA" id="ARBA00022777"/>
    </source>
</evidence>
<comment type="similarity">
    <text evidence="1">Belongs to the FGGY kinase family.</text>
</comment>
<evidence type="ECO:0000313" key="5">
    <source>
        <dbReference type="EMBL" id="RFO95760.1"/>
    </source>
</evidence>
<proteinExistence type="inferred from homology"/>
<dbReference type="AlphaFoldDB" id="A0A3E1RAT0"/>
<evidence type="ECO:0000259" key="4">
    <source>
        <dbReference type="Pfam" id="PF21546"/>
    </source>
</evidence>
<dbReference type="RefSeq" id="WP_117179150.1">
    <property type="nucleotide sequence ID" value="NZ_QFZK01000012.1"/>
</dbReference>
<dbReference type="OrthoDB" id="9799608at2"/>
<evidence type="ECO:0000256" key="2">
    <source>
        <dbReference type="ARBA" id="ARBA00022679"/>
    </source>
</evidence>
<dbReference type="InterPro" id="IPR050406">
    <property type="entry name" value="FGGY_Carb_Kinase"/>
</dbReference>
<dbReference type="PANTHER" id="PTHR43095">
    <property type="entry name" value="SUGAR KINASE"/>
    <property type="match status" value="1"/>
</dbReference>
<keyword evidence="2" id="KW-0808">Transferase</keyword>
<dbReference type="Gene3D" id="3.30.420.40">
    <property type="match status" value="2"/>
</dbReference>